<accession>A0ABR2CSX1</accession>
<comment type="caution">
    <text evidence="1">The sequence shown here is derived from an EMBL/GenBank/DDBJ whole genome shotgun (WGS) entry which is preliminary data.</text>
</comment>
<evidence type="ECO:0000313" key="1">
    <source>
        <dbReference type="EMBL" id="KAK8522718.1"/>
    </source>
</evidence>
<sequence>MFQFMVQYRLSLGTVLPRLDTRRRAETINLCLAEIRIFISNERPKVLSGMNVMAIARKLPSGSHIPYYRKRISYIRSIGSRKHGPGITANSDFGERSADSQDTVTEIEAEPARCKYTLWDGLRQVFRDMTDRAKGVNDRTYVNPDACVDES</sequence>
<proteinExistence type="predicted"/>
<protein>
    <submittedName>
        <fullName evidence="1">Uncharacterized protein</fullName>
    </submittedName>
</protein>
<organism evidence="1 2">
    <name type="scientific">Hibiscus sabdariffa</name>
    <name type="common">roselle</name>
    <dbReference type="NCBI Taxonomy" id="183260"/>
    <lineage>
        <taxon>Eukaryota</taxon>
        <taxon>Viridiplantae</taxon>
        <taxon>Streptophyta</taxon>
        <taxon>Embryophyta</taxon>
        <taxon>Tracheophyta</taxon>
        <taxon>Spermatophyta</taxon>
        <taxon>Magnoliopsida</taxon>
        <taxon>eudicotyledons</taxon>
        <taxon>Gunneridae</taxon>
        <taxon>Pentapetalae</taxon>
        <taxon>rosids</taxon>
        <taxon>malvids</taxon>
        <taxon>Malvales</taxon>
        <taxon>Malvaceae</taxon>
        <taxon>Malvoideae</taxon>
        <taxon>Hibiscus</taxon>
    </lineage>
</organism>
<keyword evidence="2" id="KW-1185">Reference proteome</keyword>
<gene>
    <name evidence="1" type="ORF">V6N12_056418</name>
</gene>
<name>A0ABR2CSX1_9ROSI</name>
<evidence type="ECO:0000313" key="2">
    <source>
        <dbReference type="Proteomes" id="UP001472677"/>
    </source>
</evidence>
<dbReference type="Proteomes" id="UP001472677">
    <property type="component" value="Unassembled WGS sequence"/>
</dbReference>
<reference evidence="1 2" key="1">
    <citation type="journal article" date="2024" name="G3 (Bethesda)">
        <title>Genome assembly of Hibiscus sabdariffa L. provides insights into metabolisms of medicinal natural products.</title>
        <authorList>
            <person name="Kim T."/>
        </authorList>
    </citation>
    <scope>NUCLEOTIDE SEQUENCE [LARGE SCALE GENOMIC DNA]</scope>
    <source>
        <strain evidence="1">TK-2024</strain>
        <tissue evidence="1">Old leaves</tissue>
    </source>
</reference>
<dbReference type="EMBL" id="JBBPBM010000045">
    <property type="protein sequence ID" value="KAK8522718.1"/>
    <property type="molecule type" value="Genomic_DNA"/>
</dbReference>